<sequence length="89" mass="9867">MGIIVAELAKGVLKEPYNVRVYLGPVGKWQIALTTQSGRLLEIETREGTPKTWRVFEDAMEVVIVSCKEAQEVRVEVGPLVLVEQRSGA</sequence>
<dbReference type="Proteomes" id="UP000281098">
    <property type="component" value="Unassembled WGS sequence"/>
</dbReference>
<accession>A0ABX9YDE8</accession>
<reference evidence="1 2" key="1">
    <citation type="submission" date="2018-08" db="EMBL/GenBank/DDBJ databases">
        <title>Comparative analysis of Burkholderia isolates from Puerto Rico.</title>
        <authorList>
            <person name="Hall C."/>
            <person name="Sahl J."/>
            <person name="Wagner D."/>
        </authorList>
    </citation>
    <scope>NUCLEOTIDE SEQUENCE [LARGE SCALE GENOMIC DNA]</scope>
    <source>
        <strain evidence="1 2">Bp8966</strain>
    </source>
</reference>
<evidence type="ECO:0000313" key="2">
    <source>
        <dbReference type="Proteomes" id="UP000281098"/>
    </source>
</evidence>
<name>A0ABX9YDE8_9BURK</name>
<comment type="caution">
    <text evidence="1">The sequence shown here is derived from an EMBL/GenBank/DDBJ whole genome shotgun (WGS) entry which is preliminary data.</text>
</comment>
<evidence type="ECO:0000313" key="1">
    <source>
        <dbReference type="EMBL" id="RQY80261.1"/>
    </source>
</evidence>
<protein>
    <submittedName>
        <fullName evidence="1">Uncharacterized protein</fullName>
    </submittedName>
</protein>
<gene>
    <name evidence="1" type="ORF">DF017_34285</name>
</gene>
<proteinExistence type="predicted"/>
<organism evidence="1 2">
    <name type="scientific">Burkholderia stagnalis</name>
    <dbReference type="NCBI Taxonomy" id="1503054"/>
    <lineage>
        <taxon>Bacteria</taxon>
        <taxon>Pseudomonadati</taxon>
        <taxon>Pseudomonadota</taxon>
        <taxon>Betaproteobacteria</taxon>
        <taxon>Burkholderiales</taxon>
        <taxon>Burkholderiaceae</taxon>
        <taxon>Burkholderia</taxon>
        <taxon>Burkholderia cepacia complex</taxon>
    </lineage>
</organism>
<keyword evidence="2" id="KW-1185">Reference proteome</keyword>
<dbReference type="EMBL" id="QTPM01000079">
    <property type="protein sequence ID" value="RQY80261.1"/>
    <property type="molecule type" value="Genomic_DNA"/>
</dbReference>